<feature type="domain" description="HTH gntR-type" evidence="9">
    <location>
        <begin position="15"/>
        <end position="83"/>
    </location>
</feature>
<dbReference type="SUPFAM" id="SSF46785">
    <property type="entry name" value="Winged helix' DNA-binding domain"/>
    <property type="match status" value="1"/>
</dbReference>
<dbReference type="EMBL" id="BOSL01000015">
    <property type="protein sequence ID" value="GIP55086.1"/>
    <property type="molecule type" value="Genomic_DNA"/>
</dbReference>
<organism evidence="10 11">
    <name type="scientific">Paenibacillus vini</name>
    <dbReference type="NCBI Taxonomy" id="1476024"/>
    <lineage>
        <taxon>Bacteria</taxon>
        <taxon>Bacillati</taxon>
        <taxon>Bacillota</taxon>
        <taxon>Bacilli</taxon>
        <taxon>Bacillales</taxon>
        <taxon>Paenibacillaceae</taxon>
        <taxon>Paenibacillus</taxon>
    </lineage>
</organism>
<dbReference type="Gene3D" id="1.10.10.10">
    <property type="entry name" value="Winged helix-like DNA-binding domain superfamily/Winged helix DNA-binding domain"/>
    <property type="match status" value="1"/>
</dbReference>
<evidence type="ECO:0000256" key="2">
    <source>
        <dbReference type="ARBA" id="ARBA00005384"/>
    </source>
</evidence>
<dbReference type="SUPFAM" id="SSF53383">
    <property type="entry name" value="PLP-dependent transferases"/>
    <property type="match status" value="1"/>
</dbReference>
<dbReference type="InterPro" id="IPR036388">
    <property type="entry name" value="WH-like_DNA-bd_sf"/>
</dbReference>
<keyword evidence="5" id="KW-0805">Transcription regulation</keyword>
<dbReference type="InterPro" id="IPR004839">
    <property type="entry name" value="Aminotransferase_I/II_large"/>
</dbReference>
<evidence type="ECO:0000256" key="3">
    <source>
        <dbReference type="ARBA" id="ARBA00022576"/>
    </source>
</evidence>
<evidence type="ECO:0000313" key="10">
    <source>
        <dbReference type="EMBL" id="GIP55086.1"/>
    </source>
</evidence>
<dbReference type="Gene3D" id="3.40.640.10">
    <property type="entry name" value="Type I PLP-dependent aspartate aminotransferase-like (Major domain)"/>
    <property type="match status" value="1"/>
</dbReference>
<dbReference type="Proteomes" id="UP000679992">
    <property type="component" value="Unassembled WGS sequence"/>
</dbReference>
<accession>A0ABQ4MGH6</accession>
<gene>
    <name evidence="10" type="ORF">J42TS3_41210</name>
</gene>
<dbReference type="Pfam" id="PF00155">
    <property type="entry name" value="Aminotran_1_2"/>
    <property type="match status" value="1"/>
</dbReference>
<dbReference type="PANTHER" id="PTHR46577:SF1">
    <property type="entry name" value="HTH-TYPE TRANSCRIPTIONAL REGULATORY PROTEIN GABR"/>
    <property type="match status" value="1"/>
</dbReference>
<proteinExistence type="inferred from homology"/>
<evidence type="ECO:0000259" key="9">
    <source>
        <dbReference type="PROSITE" id="PS50949"/>
    </source>
</evidence>
<dbReference type="PANTHER" id="PTHR46577">
    <property type="entry name" value="HTH-TYPE TRANSCRIPTIONAL REGULATORY PROTEIN GABR"/>
    <property type="match status" value="1"/>
</dbReference>
<keyword evidence="11" id="KW-1185">Reference proteome</keyword>
<keyword evidence="7" id="KW-0804">Transcription</keyword>
<dbReference type="CDD" id="cd07377">
    <property type="entry name" value="WHTH_GntR"/>
    <property type="match status" value="1"/>
</dbReference>
<dbReference type="InterPro" id="IPR051446">
    <property type="entry name" value="HTH_trans_reg/aminotransferase"/>
</dbReference>
<comment type="caution">
    <text evidence="10">The sequence shown here is derived from an EMBL/GenBank/DDBJ whole genome shotgun (WGS) entry which is preliminary data.</text>
</comment>
<keyword evidence="4" id="KW-0663">Pyridoxal phosphate</keyword>
<sequence length="487" mass="53370">MNFSIPLDVYSEQYRYKYLALYHAIRAAIHDGTLPAGTRLPSSRELAEIYGLSRGSVAHAYDLLQAEGYVHSEMGSGTFVSKVMRPSAEPGGEAADICLSPWGTRVMEQAPPDDPGSGEPESGPAGGVISFKDAGPSASEFPHAEWKSALAWAAREKRGPGGGPAADTAAGDPELRAAIAAYLRRSRGIAADAEQICLFNGSMQAIMLLTQLLLGEGEQAVLEDPCYHGISKAVAACGGIAVPGTVDGNGIIPRDWDARVLFVTPGRQFPTGAVLSPERRQELLAWAAARNAVIVEDDYDTEFRWGGRPLEPLKALDRDERVVYIGSFSKTMFASLRIGYAVLPRSLVPPVLLAKGLYEPVPPARLEQRALARFMRRGDYERHLRRMRRIYSAKQELFRRTLEAEVPGLFALKQADAGLLLFADWRRSPEEYTAFKEAARNRGVQFRDGDVYRLTPGPPAACFSLSHLEDHQIIEGVFRMALAWKDI</sequence>
<comment type="cofactor">
    <cofactor evidence="1">
        <name>pyridoxal 5'-phosphate</name>
        <dbReference type="ChEBI" id="CHEBI:597326"/>
    </cofactor>
</comment>
<evidence type="ECO:0000256" key="8">
    <source>
        <dbReference type="SAM" id="MobiDB-lite"/>
    </source>
</evidence>
<dbReference type="Pfam" id="PF00392">
    <property type="entry name" value="GntR"/>
    <property type="match status" value="1"/>
</dbReference>
<evidence type="ECO:0000256" key="4">
    <source>
        <dbReference type="ARBA" id="ARBA00022898"/>
    </source>
</evidence>
<reference evidence="10 11" key="1">
    <citation type="submission" date="2021-03" db="EMBL/GenBank/DDBJ databases">
        <title>Antimicrobial resistance genes in bacteria isolated from Japanese honey, and their potential for conferring macrolide and lincosamide resistance in the American foulbrood pathogen Paenibacillus larvae.</title>
        <authorList>
            <person name="Okamoto M."/>
            <person name="Kumagai M."/>
            <person name="Kanamori H."/>
            <person name="Takamatsu D."/>
        </authorList>
    </citation>
    <scope>NUCLEOTIDE SEQUENCE [LARGE SCALE GENOMIC DNA]</scope>
    <source>
        <strain evidence="10 11">J42TS3</strain>
    </source>
</reference>
<dbReference type="InterPro" id="IPR000524">
    <property type="entry name" value="Tscrpt_reg_HTH_GntR"/>
</dbReference>
<evidence type="ECO:0000256" key="1">
    <source>
        <dbReference type="ARBA" id="ARBA00001933"/>
    </source>
</evidence>
<protein>
    <submittedName>
        <fullName evidence="10">GntR family transcriptional regulator</fullName>
    </submittedName>
</protein>
<dbReference type="PRINTS" id="PR00035">
    <property type="entry name" value="HTHGNTR"/>
</dbReference>
<keyword evidence="6" id="KW-0238">DNA-binding</keyword>
<comment type="similarity">
    <text evidence="2">In the C-terminal section; belongs to the class-I pyridoxal-phosphate-dependent aminotransferase family.</text>
</comment>
<evidence type="ECO:0000256" key="7">
    <source>
        <dbReference type="ARBA" id="ARBA00023163"/>
    </source>
</evidence>
<dbReference type="InterPro" id="IPR015421">
    <property type="entry name" value="PyrdxlP-dep_Trfase_major"/>
</dbReference>
<dbReference type="InterPro" id="IPR036390">
    <property type="entry name" value="WH_DNA-bd_sf"/>
</dbReference>
<dbReference type="PROSITE" id="PS50949">
    <property type="entry name" value="HTH_GNTR"/>
    <property type="match status" value="1"/>
</dbReference>
<evidence type="ECO:0000313" key="11">
    <source>
        <dbReference type="Proteomes" id="UP000679992"/>
    </source>
</evidence>
<feature type="region of interest" description="Disordered" evidence="8">
    <location>
        <begin position="106"/>
        <end position="140"/>
    </location>
</feature>
<dbReference type="RefSeq" id="WP_213656163.1">
    <property type="nucleotide sequence ID" value="NZ_BOSL01000015.1"/>
</dbReference>
<dbReference type="SMART" id="SM00345">
    <property type="entry name" value="HTH_GNTR"/>
    <property type="match status" value="1"/>
</dbReference>
<evidence type="ECO:0000256" key="5">
    <source>
        <dbReference type="ARBA" id="ARBA00023015"/>
    </source>
</evidence>
<keyword evidence="3" id="KW-0032">Aminotransferase</keyword>
<keyword evidence="3" id="KW-0808">Transferase</keyword>
<dbReference type="InterPro" id="IPR015424">
    <property type="entry name" value="PyrdxlP-dep_Trfase"/>
</dbReference>
<name>A0ABQ4MGH6_9BACL</name>
<dbReference type="CDD" id="cd00609">
    <property type="entry name" value="AAT_like"/>
    <property type="match status" value="1"/>
</dbReference>
<evidence type="ECO:0000256" key="6">
    <source>
        <dbReference type="ARBA" id="ARBA00023125"/>
    </source>
</evidence>